<evidence type="ECO:0000313" key="4">
    <source>
        <dbReference type="Proteomes" id="UP000218244"/>
    </source>
</evidence>
<feature type="transmembrane region" description="Helical" evidence="2">
    <location>
        <begin position="332"/>
        <end position="349"/>
    </location>
</feature>
<feature type="transmembrane region" description="Helical" evidence="2">
    <location>
        <begin position="403"/>
        <end position="421"/>
    </location>
</feature>
<feature type="transmembrane region" description="Helical" evidence="2">
    <location>
        <begin position="585"/>
        <end position="606"/>
    </location>
</feature>
<organism evidence="3 4">
    <name type="scientific">Corynebacterium suranareeae</name>
    <dbReference type="NCBI Taxonomy" id="2506452"/>
    <lineage>
        <taxon>Bacteria</taxon>
        <taxon>Bacillati</taxon>
        <taxon>Actinomycetota</taxon>
        <taxon>Actinomycetes</taxon>
        <taxon>Mycobacteriales</taxon>
        <taxon>Corynebacteriaceae</taxon>
        <taxon>Corynebacterium</taxon>
    </lineage>
</organism>
<feature type="transmembrane region" description="Helical" evidence="2">
    <location>
        <begin position="523"/>
        <end position="541"/>
    </location>
</feature>
<feature type="transmembrane region" description="Helical" evidence="2">
    <location>
        <begin position="174"/>
        <end position="190"/>
    </location>
</feature>
<keyword evidence="2" id="KW-0812">Transmembrane</keyword>
<keyword evidence="2" id="KW-0472">Membrane</keyword>
<dbReference type="Proteomes" id="UP000218244">
    <property type="component" value="Chromosome"/>
</dbReference>
<feature type="transmembrane region" description="Helical" evidence="2">
    <location>
        <begin position="228"/>
        <end position="249"/>
    </location>
</feature>
<feature type="transmembrane region" description="Helical" evidence="2">
    <location>
        <begin position="553"/>
        <end position="579"/>
    </location>
</feature>
<feature type="transmembrane region" description="Helical" evidence="2">
    <location>
        <begin position="462"/>
        <end position="480"/>
    </location>
</feature>
<dbReference type="AlphaFoldDB" id="A0A160PS61"/>
<reference evidence="3 4" key="1">
    <citation type="submission" date="2016-02" db="EMBL/GenBank/DDBJ databases">
        <title>Corynebacterium glutamicum N24 whole genome sequencing project.</title>
        <authorList>
            <person name="Matsutani M."/>
            <person name="Nangtapong N."/>
            <person name="Yakushi T."/>
            <person name="Matsushita K."/>
        </authorList>
    </citation>
    <scope>NUCLEOTIDE SEQUENCE [LARGE SCALE GENOMIC DNA]</scope>
    <source>
        <strain evidence="3 4">N24</strain>
    </source>
</reference>
<feature type="transmembrane region" description="Helical" evidence="2">
    <location>
        <begin position="647"/>
        <end position="663"/>
    </location>
</feature>
<feature type="compositionally biased region" description="Low complexity" evidence="1">
    <location>
        <begin position="672"/>
        <end position="688"/>
    </location>
</feature>
<evidence type="ECO:0000256" key="1">
    <source>
        <dbReference type="SAM" id="MobiDB-lite"/>
    </source>
</evidence>
<dbReference type="RefSeq" id="WP_096455701.1">
    <property type="nucleotide sequence ID" value="NZ_AP017369.1"/>
</dbReference>
<dbReference type="EMBL" id="AP017369">
    <property type="protein sequence ID" value="BAU95731.1"/>
    <property type="molecule type" value="Genomic_DNA"/>
</dbReference>
<feature type="transmembrane region" description="Helical" evidence="2">
    <location>
        <begin position="376"/>
        <end position="397"/>
    </location>
</feature>
<feature type="transmembrane region" description="Helical" evidence="2">
    <location>
        <begin position="492"/>
        <end position="511"/>
    </location>
</feature>
<sequence length="688" mass="73283">MDLNPSDRLALRNALEKLSASASAMASASDDIKNLVARLEPQETSLVDATAAPTSAPQSQAEPEFGPLIYEMSSATGPLTLHGRSNQIPRFARHRALDPESEGWPLGVDKQRAQAPAYPRPVRPARPAKPPLTSEEKIMRGVAIGGGVITVAGVILLVSVAIQRGWLGPLGRVIGAYLLAILLIGAAYYVQKRGTRTEALVALTVTSQIAFLATTSAVIFILDWWPAGIGSFVALIGNIAFLMVGRMWSLSKLEKAAAQGHAVYVGAIAVSGVSSLMFAATYDSWWPIFSILAALILSYRISTDIIRGGIALIAVILQFILVNTWLGEQWPAAILGSATALLLVAFTLWDPLKITATNKEDIALEEYWRSFETNPISTWVGTVAPVIIVVFTSATYIHLGWQWFALIPACGVALLGILALHSADSAAGESQRIARLTSVVGLALTAGTFVQLFYGLLPTNPLFVMVFLIAGAGLFMWLHTLPAERHLGVVPWVAWLLAAVAMTGVLLRNVVTVSPLWLTDTSALIQALLILVFIAATVYVRRGFYGHKLRLQILVGLTLLTLSAISIVTITTFIGHLIAGNAGMMLGFLIGHATVSILWMVIAAALMLNRKLLDAPGALWTGVGLAVAGTIKLVFFDLVALSGVPRAIAFLLSGIALLTIAAMRGRRTAENKSSTTTDTKADTPTGAL</sequence>
<evidence type="ECO:0000256" key="2">
    <source>
        <dbReference type="SAM" id="Phobius"/>
    </source>
</evidence>
<keyword evidence="4" id="KW-1185">Reference proteome</keyword>
<feature type="transmembrane region" description="Helical" evidence="2">
    <location>
        <begin position="199"/>
        <end position="222"/>
    </location>
</feature>
<feature type="transmembrane region" description="Helical" evidence="2">
    <location>
        <begin position="285"/>
        <end position="302"/>
    </location>
</feature>
<feature type="transmembrane region" description="Helical" evidence="2">
    <location>
        <begin position="309"/>
        <end position="326"/>
    </location>
</feature>
<dbReference type="KEGG" id="csur:N24_1469"/>
<proteinExistence type="predicted"/>
<feature type="transmembrane region" description="Helical" evidence="2">
    <location>
        <begin position="433"/>
        <end position="456"/>
    </location>
</feature>
<evidence type="ECO:0008006" key="5">
    <source>
        <dbReference type="Google" id="ProtNLM"/>
    </source>
</evidence>
<name>A0A160PS61_9CORY</name>
<gene>
    <name evidence="3" type="ORF">N24_1469</name>
</gene>
<protein>
    <recommendedName>
        <fullName evidence="5">DUF2339 domain-containing protein</fullName>
    </recommendedName>
</protein>
<feature type="transmembrane region" description="Helical" evidence="2">
    <location>
        <begin position="618"/>
        <end position="641"/>
    </location>
</feature>
<accession>A0A160PS61</accession>
<feature type="transmembrane region" description="Helical" evidence="2">
    <location>
        <begin position="261"/>
        <end position="279"/>
    </location>
</feature>
<evidence type="ECO:0000313" key="3">
    <source>
        <dbReference type="EMBL" id="BAU95731.1"/>
    </source>
</evidence>
<keyword evidence="2" id="KW-1133">Transmembrane helix</keyword>
<feature type="region of interest" description="Disordered" evidence="1">
    <location>
        <begin position="669"/>
        <end position="688"/>
    </location>
</feature>
<feature type="transmembrane region" description="Helical" evidence="2">
    <location>
        <begin position="142"/>
        <end position="162"/>
    </location>
</feature>